<gene>
    <name evidence="2" type="ORF">MUO15_06380</name>
</gene>
<evidence type="ECO:0000313" key="2">
    <source>
        <dbReference type="EMBL" id="UOR13112.1"/>
    </source>
</evidence>
<dbReference type="Gene3D" id="1.20.1260.10">
    <property type="match status" value="2"/>
</dbReference>
<organism evidence="2 3">
    <name type="scientific">Halobacillus amylolyticus</name>
    <dbReference type="NCBI Taxonomy" id="2932259"/>
    <lineage>
        <taxon>Bacteria</taxon>
        <taxon>Bacillati</taxon>
        <taxon>Bacillota</taxon>
        <taxon>Bacilli</taxon>
        <taxon>Bacillales</taxon>
        <taxon>Bacillaceae</taxon>
        <taxon>Halobacillus</taxon>
    </lineage>
</organism>
<evidence type="ECO:0000313" key="3">
    <source>
        <dbReference type="Proteomes" id="UP000830326"/>
    </source>
</evidence>
<evidence type="ECO:0000256" key="1">
    <source>
        <dbReference type="SAM" id="Phobius"/>
    </source>
</evidence>
<dbReference type="RefSeq" id="WP_245034474.1">
    <property type="nucleotide sequence ID" value="NZ_CP095075.1"/>
</dbReference>
<dbReference type="InterPro" id="IPR012347">
    <property type="entry name" value="Ferritin-like"/>
</dbReference>
<reference evidence="2" key="1">
    <citation type="submission" date="2022-04" db="EMBL/GenBank/DDBJ databases">
        <title>Halobacillus sp. isolated from saltern.</title>
        <authorList>
            <person name="Won M."/>
            <person name="Lee C.-M."/>
            <person name="Woen H.-Y."/>
            <person name="Kwon S.-W."/>
        </authorList>
    </citation>
    <scope>NUCLEOTIDE SEQUENCE</scope>
    <source>
        <strain evidence="2">SSHM10-5</strain>
    </source>
</reference>
<dbReference type="Proteomes" id="UP000830326">
    <property type="component" value="Chromosome"/>
</dbReference>
<accession>A0ABY4HEP6</accession>
<feature type="transmembrane region" description="Helical" evidence="1">
    <location>
        <begin position="263"/>
        <end position="281"/>
    </location>
</feature>
<keyword evidence="1" id="KW-0472">Membrane</keyword>
<dbReference type="InterPro" id="IPR021617">
    <property type="entry name" value="DUF3231"/>
</dbReference>
<dbReference type="Pfam" id="PF11553">
    <property type="entry name" value="DUF3231"/>
    <property type="match status" value="2"/>
</dbReference>
<proteinExistence type="predicted"/>
<keyword evidence="1" id="KW-1133">Transmembrane helix</keyword>
<keyword evidence="3" id="KW-1185">Reference proteome</keyword>
<sequence length="334" mass="38072">MEIHHNTRLTSAEISQIWGSYQNDTLTVCVLRYFLAHVEDDDIRRLLQYNLEVAESHVHKLTTMCKNENFPVPVGFTEDDVHVDAPRLFSDTFMLFYAQQIGKLGMNAHSVSTALSARPDIHAYFFECLKEYGDLHEKANHLLLSKGLYVRPPYIPYPEQVDFVSNRDFLTGWFGDRRPLTSLEITNLYDNIQRNSLGVAVLMGFSQVARSKKVTQYMRRGKKIAAKHVEVFGSILTEDDIPSAVTWDSEVTRSTTAPFSDKLMMFHVTALIAIGIGYYGTSMSTSMRRDIPLKYTRLTAEIAKYSEDGAKLMIDNGWLENPPQSPDRDKLAKE</sequence>
<keyword evidence="1" id="KW-0812">Transmembrane</keyword>
<dbReference type="EMBL" id="CP095075">
    <property type="protein sequence ID" value="UOR13112.1"/>
    <property type="molecule type" value="Genomic_DNA"/>
</dbReference>
<protein>
    <submittedName>
        <fullName evidence="2">DUF3231 family protein</fullName>
    </submittedName>
</protein>
<name>A0ABY4HEP6_9BACI</name>